<dbReference type="InterPro" id="IPR053221">
    <property type="entry name" value="Burnettramic_acid_biosynth"/>
</dbReference>
<evidence type="ECO:0000256" key="1">
    <source>
        <dbReference type="SAM" id="MobiDB-lite"/>
    </source>
</evidence>
<feature type="region of interest" description="Disordered" evidence="1">
    <location>
        <begin position="324"/>
        <end position="390"/>
    </location>
</feature>
<dbReference type="PANTHER" id="PTHR38887:SF1">
    <property type="entry name" value="RAS MODIFICATION PROTEIN ERF4"/>
    <property type="match status" value="1"/>
</dbReference>
<feature type="region of interest" description="Disordered" evidence="1">
    <location>
        <begin position="289"/>
        <end position="311"/>
    </location>
</feature>
<evidence type="ECO:0000313" key="3">
    <source>
        <dbReference type="Proteomes" id="UP001310594"/>
    </source>
</evidence>
<organism evidence="2 3">
    <name type="scientific">Elasticomyces elasticus</name>
    <dbReference type="NCBI Taxonomy" id="574655"/>
    <lineage>
        <taxon>Eukaryota</taxon>
        <taxon>Fungi</taxon>
        <taxon>Dikarya</taxon>
        <taxon>Ascomycota</taxon>
        <taxon>Pezizomycotina</taxon>
        <taxon>Dothideomycetes</taxon>
        <taxon>Dothideomycetidae</taxon>
        <taxon>Mycosphaerellales</taxon>
        <taxon>Teratosphaeriaceae</taxon>
        <taxon>Elasticomyces</taxon>
    </lineage>
</organism>
<reference evidence="2" key="1">
    <citation type="submission" date="2023-08" db="EMBL/GenBank/DDBJ databases">
        <title>Black Yeasts Isolated from many extreme environments.</title>
        <authorList>
            <person name="Coleine C."/>
            <person name="Stajich J.E."/>
            <person name="Selbmann L."/>
        </authorList>
    </citation>
    <scope>NUCLEOTIDE SEQUENCE</scope>
    <source>
        <strain evidence="2">CCFEE 5810</strain>
    </source>
</reference>
<feature type="region of interest" description="Disordered" evidence="1">
    <location>
        <begin position="1"/>
        <end position="60"/>
    </location>
</feature>
<feature type="compositionally biased region" description="Polar residues" evidence="1">
    <location>
        <begin position="1"/>
        <end position="16"/>
    </location>
</feature>
<dbReference type="Proteomes" id="UP001310594">
    <property type="component" value="Unassembled WGS sequence"/>
</dbReference>
<feature type="compositionally biased region" description="Basic and acidic residues" evidence="1">
    <location>
        <begin position="375"/>
        <end position="390"/>
    </location>
</feature>
<accession>A0AAN7ZLR4</accession>
<protein>
    <submittedName>
        <fullName evidence="2">Uncharacterized protein</fullName>
    </submittedName>
</protein>
<gene>
    <name evidence="2" type="ORF">LTR97_010204</name>
</gene>
<dbReference type="EMBL" id="JAVRQU010000017">
    <property type="protein sequence ID" value="KAK5693635.1"/>
    <property type="molecule type" value="Genomic_DNA"/>
</dbReference>
<evidence type="ECO:0000313" key="2">
    <source>
        <dbReference type="EMBL" id="KAK5693635.1"/>
    </source>
</evidence>
<feature type="compositionally biased region" description="Basic and acidic residues" evidence="1">
    <location>
        <begin position="324"/>
        <end position="333"/>
    </location>
</feature>
<feature type="compositionally biased region" description="Basic and acidic residues" evidence="1">
    <location>
        <begin position="340"/>
        <end position="369"/>
    </location>
</feature>
<name>A0AAN7ZLR4_9PEZI</name>
<dbReference type="AlphaFoldDB" id="A0AAN7ZLR4"/>
<comment type="caution">
    <text evidence="2">The sequence shown here is derived from an EMBL/GenBank/DDBJ whole genome shotgun (WGS) entry which is preliminary data.</text>
</comment>
<dbReference type="PANTHER" id="PTHR38887">
    <property type="entry name" value="CHROMOSOME 21, WHOLE GENOME SHOTGUN SEQUENCE"/>
    <property type="match status" value="1"/>
</dbReference>
<proteinExistence type="predicted"/>
<sequence>MDNKLHSSNSNYSTIQPEHDLPDYPPPPYEDVAESSSIARSRHVEDTGQRHHTPSLASSDEELLEQALEFTHHQVHSPLNESKLPCLVAIPQIPGAGRLLSPVGLPFTRAYAPLLGHHNISEQDFLEFIDNLNIVSASSPPLQVLDLAGGILGFVPLAHSQIISGILQAGAQIGNRILSRTRGDVFLEKSNTDFFKPRSLKVELVTGKALKLRLRLRPDTSLVAATSLEGGDEAPRTLTERKLDSLASLIAPLVLGVPPPNEPTNVLNQMCARQQAKHAHKADERWLKYQEKSISKSPVTQNAKSDKARREIRKLDREYEKLERKREEELEKASRKKKREREANKVERHFEKDVKQLEKDYREVLEKQEQSSGERAAKSGRREEKEAQRAEKAVWLVVDNLY</sequence>